<accession>A0A9Q3CJK8</accession>
<sequence length="115" mass="13622">MIYSDPSNLQRTSPMRDRRQGIKPRIPLKRTRNYWEDLPQRDIIQKTNENDQRLKFQNVQNSARKHSQDYRQSSYYPCHRREMETEENTLTPSCSQRVLNRPGSPVASNQSGTRG</sequence>
<dbReference type="Proteomes" id="UP000765509">
    <property type="component" value="Unassembled WGS sequence"/>
</dbReference>
<dbReference type="EMBL" id="AVOT02008553">
    <property type="protein sequence ID" value="MBW0486241.1"/>
    <property type="molecule type" value="Genomic_DNA"/>
</dbReference>
<feature type="region of interest" description="Disordered" evidence="1">
    <location>
        <begin position="1"/>
        <end position="28"/>
    </location>
</feature>
<keyword evidence="3" id="KW-1185">Reference proteome</keyword>
<protein>
    <submittedName>
        <fullName evidence="2">Uncharacterized protein</fullName>
    </submittedName>
</protein>
<evidence type="ECO:0000313" key="2">
    <source>
        <dbReference type="EMBL" id="MBW0486241.1"/>
    </source>
</evidence>
<evidence type="ECO:0000256" key="1">
    <source>
        <dbReference type="SAM" id="MobiDB-lite"/>
    </source>
</evidence>
<gene>
    <name evidence="2" type="ORF">O181_025956</name>
</gene>
<proteinExistence type="predicted"/>
<name>A0A9Q3CJK8_9BASI</name>
<evidence type="ECO:0000313" key="3">
    <source>
        <dbReference type="Proteomes" id="UP000765509"/>
    </source>
</evidence>
<feature type="compositionally biased region" description="Polar residues" evidence="1">
    <location>
        <begin position="1"/>
        <end position="13"/>
    </location>
</feature>
<feature type="region of interest" description="Disordered" evidence="1">
    <location>
        <begin position="46"/>
        <end position="115"/>
    </location>
</feature>
<reference evidence="2" key="1">
    <citation type="submission" date="2021-03" db="EMBL/GenBank/DDBJ databases">
        <title>Draft genome sequence of rust myrtle Austropuccinia psidii MF-1, a brazilian biotype.</title>
        <authorList>
            <person name="Quecine M.C."/>
            <person name="Pachon D.M.R."/>
            <person name="Bonatelli M.L."/>
            <person name="Correr F.H."/>
            <person name="Franceschini L.M."/>
            <person name="Leite T.F."/>
            <person name="Margarido G.R.A."/>
            <person name="Almeida C.A."/>
            <person name="Ferrarezi J.A."/>
            <person name="Labate C.A."/>
        </authorList>
    </citation>
    <scope>NUCLEOTIDE SEQUENCE</scope>
    <source>
        <strain evidence="2">MF-1</strain>
    </source>
</reference>
<dbReference type="AlphaFoldDB" id="A0A9Q3CJK8"/>
<feature type="compositionally biased region" description="Polar residues" evidence="1">
    <location>
        <begin position="106"/>
        <end position="115"/>
    </location>
</feature>
<feature type="compositionally biased region" description="Polar residues" evidence="1">
    <location>
        <begin position="88"/>
        <end position="98"/>
    </location>
</feature>
<comment type="caution">
    <text evidence="2">The sequence shown here is derived from an EMBL/GenBank/DDBJ whole genome shotgun (WGS) entry which is preliminary data.</text>
</comment>
<organism evidence="2 3">
    <name type="scientific">Austropuccinia psidii MF-1</name>
    <dbReference type="NCBI Taxonomy" id="1389203"/>
    <lineage>
        <taxon>Eukaryota</taxon>
        <taxon>Fungi</taxon>
        <taxon>Dikarya</taxon>
        <taxon>Basidiomycota</taxon>
        <taxon>Pucciniomycotina</taxon>
        <taxon>Pucciniomycetes</taxon>
        <taxon>Pucciniales</taxon>
        <taxon>Sphaerophragmiaceae</taxon>
        <taxon>Austropuccinia</taxon>
    </lineage>
</organism>